<evidence type="ECO:0000256" key="1">
    <source>
        <dbReference type="ARBA" id="ARBA00004917"/>
    </source>
</evidence>
<dbReference type="CDD" id="cd09209">
    <property type="entry name" value="Lumazine_synthase-I"/>
    <property type="match status" value="1"/>
</dbReference>
<dbReference type="PANTHER" id="PTHR21058:SF0">
    <property type="entry name" value="6,7-DIMETHYL-8-RIBITYLLUMAZINE SYNTHASE"/>
    <property type="match status" value="1"/>
</dbReference>
<dbReference type="Proteomes" id="UP000070250">
    <property type="component" value="Chromosome"/>
</dbReference>
<accession>A0A127FAS0</accession>
<dbReference type="NCBIfam" id="TIGR00114">
    <property type="entry name" value="lumazine-synth"/>
    <property type="match status" value="1"/>
</dbReference>
<gene>
    <name evidence="9 10" type="primary">ribH</name>
    <name evidence="10" type="ORF">ACG33_10485</name>
</gene>
<evidence type="ECO:0000256" key="3">
    <source>
        <dbReference type="ARBA" id="ARBA00012664"/>
    </source>
</evidence>
<dbReference type="OrthoDB" id="9809709at2"/>
<feature type="binding site" evidence="9">
    <location>
        <begin position="88"/>
        <end position="89"/>
    </location>
    <ligand>
        <name>(2S)-2-hydroxy-3-oxobutyl phosphate</name>
        <dbReference type="ChEBI" id="CHEBI:58830"/>
    </ligand>
</feature>
<feature type="binding site" evidence="9">
    <location>
        <position position="116"/>
    </location>
    <ligand>
        <name>5-amino-6-(D-ribitylamino)uracil</name>
        <dbReference type="ChEBI" id="CHEBI:15934"/>
    </ligand>
</feature>
<organism evidence="10 11">
    <name type="scientific">Steroidobacter denitrificans</name>
    <dbReference type="NCBI Taxonomy" id="465721"/>
    <lineage>
        <taxon>Bacteria</taxon>
        <taxon>Pseudomonadati</taxon>
        <taxon>Pseudomonadota</taxon>
        <taxon>Gammaproteobacteria</taxon>
        <taxon>Steroidobacterales</taxon>
        <taxon>Steroidobacteraceae</taxon>
        <taxon>Steroidobacter</taxon>
    </lineage>
</organism>
<dbReference type="HAMAP" id="MF_00178">
    <property type="entry name" value="Lumazine_synth"/>
    <property type="match status" value="1"/>
</dbReference>
<dbReference type="EC" id="2.5.1.78" evidence="3 9"/>
<sequence length="158" mass="16930">MDSIKTIEGDLQCRELRFAILASRFNEFIVERLVDGAVDTLRRHGAGDQQIEIIRVPGAFDLPLVARRLAQTQRYDALVALGAVIKGATAHFDYVAGECAGGLARVAQDTGIPVAFGVLTTDTIEQAIERAGTKAGNKGADAAITALELANLLRRIEN</sequence>
<evidence type="ECO:0000313" key="10">
    <source>
        <dbReference type="EMBL" id="AMN47517.1"/>
    </source>
</evidence>
<dbReference type="STRING" id="465721.ACG33_10485"/>
<dbReference type="InterPro" id="IPR034964">
    <property type="entry name" value="LS"/>
</dbReference>
<feature type="binding site" evidence="9">
    <location>
        <position position="25"/>
    </location>
    <ligand>
        <name>5-amino-6-(D-ribitylamino)uracil</name>
        <dbReference type="ChEBI" id="CHEBI:15934"/>
    </ligand>
</feature>
<evidence type="ECO:0000256" key="6">
    <source>
        <dbReference type="ARBA" id="ARBA00048785"/>
    </source>
</evidence>
<feature type="binding site" evidence="9">
    <location>
        <begin position="59"/>
        <end position="61"/>
    </location>
    <ligand>
        <name>5-amino-6-(D-ribitylamino)uracil</name>
        <dbReference type="ChEBI" id="CHEBI:15934"/>
    </ligand>
</feature>
<keyword evidence="4 9" id="KW-0686">Riboflavin biosynthesis</keyword>
<dbReference type="PATRIC" id="fig|465721.4.peg.2226"/>
<evidence type="ECO:0000313" key="11">
    <source>
        <dbReference type="Proteomes" id="UP000070250"/>
    </source>
</evidence>
<evidence type="ECO:0000256" key="5">
    <source>
        <dbReference type="ARBA" id="ARBA00022679"/>
    </source>
</evidence>
<feature type="active site" description="Proton donor" evidence="9">
    <location>
        <position position="91"/>
    </location>
</feature>
<feature type="binding site" evidence="9">
    <location>
        <position position="130"/>
    </location>
    <ligand>
        <name>(2S)-2-hydroxy-3-oxobutyl phosphate</name>
        <dbReference type="ChEBI" id="CHEBI:58830"/>
    </ligand>
</feature>
<evidence type="ECO:0000256" key="7">
    <source>
        <dbReference type="ARBA" id="ARBA00058151"/>
    </source>
</evidence>
<dbReference type="UniPathway" id="UPA00275">
    <property type="reaction ID" value="UER00404"/>
</dbReference>
<dbReference type="NCBIfam" id="NF000812">
    <property type="entry name" value="PRK00061.1-4"/>
    <property type="match status" value="1"/>
</dbReference>
<dbReference type="Gene3D" id="3.40.50.960">
    <property type="entry name" value="Lumazine/riboflavin synthase"/>
    <property type="match status" value="1"/>
</dbReference>
<evidence type="ECO:0000256" key="2">
    <source>
        <dbReference type="ARBA" id="ARBA00007424"/>
    </source>
</evidence>
<comment type="catalytic activity">
    <reaction evidence="6 9">
        <text>(2S)-2-hydroxy-3-oxobutyl phosphate + 5-amino-6-(D-ribitylamino)uracil = 6,7-dimethyl-8-(1-D-ribityl)lumazine + phosphate + 2 H2O + H(+)</text>
        <dbReference type="Rhea" id="RHEA:26152"/>
        <dbReference type="ChEBI" id="CHEBI:15377"/>
        <dbReference type="ChEBI" id="CHEBI:15378"/>
        <dbReference type="ChEBI" id="CHEBI:15934"/>
        <dbReference type="ChEBI" id="CHEBI:43474"/>
        <dbReference type="ChEBI" id="CHEBI:58201"/>
        <dbReference type="ChEBI" id="CHEBI:58830"/>
        <dbReference type="EC" id="2.5.1.78"/>
    </reaction>
</comment>
<comment type="subunit">
    <text evidence="9">Forms an icosahedral capsid composed of 60 subunits, arranged as a dodecamer of pentamers.</text>
</comment>
<dbReference type="AlphaFoldDB" id="A0A127FAS0"/>
<dbReference type="GO" id="GO:0005829">
    <property type="term" value="C:cytosol"/>
    <property type="evidence" value="ECO:0007669"/>
    <property type="project" value="TreeGrafter"/>
</dbReference>
<evidence type="ECO:0000256" key="8">
    <source>
        <dbReference type="ARBA" id="ARBA00072606"/>
    </source>
</evidence>
<dbReference type="Pfam" id="PF00885">
    <property type="entry name" value="DMRL_synthase"/>
    <property type="match status" value="1"/>
</dbReference>
<comment type="similarity">
    <text evidence="2 9">Belongs to the DMRL synthase family.</text>
</comment>
<dbReference type="GO" id="GO:0009349">
    <property type="term" value="C:riboflavin synthase complex"/>
    <property type="evidence" value="ECO:0007669"/>
    <property type="project" value="UniProtKB-UniRule"/>
</dbReference>
<dbReference type="FunFam" id="3.40.50.960:FF:000001">
    <property type="entry name" value="6,7-dimethyl-8-ribityllumazine synthase"/>
    <property type="match status" value="1"/>
</dbReference>
<comment type="function">
    <text evidence="7 9">Catalyzes the formation of 6,7-dimethyl-8-ribityllumazine by condensation of 5-amino-6-(D-ribitylamino)uracil with 3,4-dihydroxy-2-butanone 4-phosphate. This is the penultimate step in the biosynthesis of riboflavin.</text>
</comment>
<dbReference type="GO" id="GO:0009231">
    <property type="term" value="P:riboflavin biosynthetic process"/>
    <property type="evidence" value="ECO:0007669"/>
    <property type="project" value="UniProtKB-UniRule"/>
</dbReference>
<dbReference type="PANTHER" id="PTHR21058">
    <property type="entry name" value="6,7-DIMETHYL-8-RIBITYLLUMAZINE SYNTHASE DMRL SYNTHASE LUMAZINE SYNTHASE"/>
    <property type="match status" value="1"/>
</dbReference>
<dbReference type="InterPro" id="IPR036467">
    <property type="entry name" value="LS/RS_sf"/>
</dbReference>
<dbReference type="InterPro" id="IPR002180">
    <property type="entry name" value="LS/RS"/>
</dbReference>
<dbReference type="KEGG" id="sdf:ACG33_10485"/>
<dbReference type="SUPFAM" id="SSF52121">
    <property type="entry name" value="Lumazine synthase"/>
    <property type="match status" value="1"/>
</dbReference>
<reference evidence="10 11" key="1">
    <citation type="submission" date="2015-06" db="EMBL/GenBank/DDBJ databases">
        <title>A Comprehensive Approach to Explore the Metabolic and Phylogenetic Diversity of Bacterial Steroid Degradation in the Environment: Testosterone as an Example.</title>
        <authorList>
            <person name="Yang F.-C."/>
            <person name="Chen Y.-L."/>
            <person name="Yu C.-P."/>
            <person name="Tang S.-L."/>
            <person name="Wang P.-H."/>
            <person name="Ismail W."/>
            <person name="Wang C.-H."/>
            <person name="Yang C.-Y."/>
            <person name="Chiang Y.-R."/>
        </authorList>
    </citation>
    <scope>NUCLEOTIDE SEQUENCE [LARGE SCALE GENOMIC DNA]</scope>
    <source>
        <strain evidence="10 11">DSM 18526</strain>
    </source>
</reference>
<protein>
    <recommendedName>
        <fullName evidence="8 9">6,7-dimethyl-8-ribityllumazine synthase</fullName>
        <shortName evidence="9">DMRL synthase</shortName>
        <shortName evidence="9">LS</shortName>
        <shortName evidence="9">Lumazine synthase</shortName>
        <ecNumber evidence="3 9">2.5.1.78</ecNumber>
    </recommendedName>
</protein>
<name>A0A127FAS0_STEDE</name>
<evidence type="ECO:0000256" key="4">
    <source>
        <dbReference type="ARBA" id="ARBA00022619"/>
    </source>
</evidence>
<feature type="binding site" evidence="9">
    <location>
        <begin position="83"/>
        <end position="85"/>
    </location>
    <ligand>
        <name>5-amino-6-(D-ribitylamino)uracil</name>
        <dbReference type="ChEBI" id="CHEBI:15934"/>
    </ligand>
</feature>
<comment type="pathway">
    <text evidence="1 9">Cofactor biosynthesis; riboflavin biosynthesis; riboflavin from 2-hydroxy-3-oxobutyl phosphate and 5-amino-6-(D-ribitylamino)uracil: step 1/2.</text>
</comment>
<dbReference type="EMBL" id="CP011971">
    <property type="protein sequence ID" value="AMN47517.1"/>
    <property type="molecule type" value="Genomic_DNA"/>
</dbReference>
<keyword evidence="11" id="KW-1185">Reference proteome</keyword>
<proteinExistence type="inferred from homology"/>
<keyword evidence="5 9" id="KW-0808">Transferase</keyword>
<dbReference type="GO" id="GO:0000906">
    <property type="term" value="F:6,7-dimethyl-8-ribityllumazine synthase activity"/>
    <property type="evidence" value="ECO:0007669"/>
    <property type="project" value="UniProtKB-UniRule"/>
</dbReference>
<evidence type="ECO:0000256" key="9">
    <source>
        <dbReference type="HAMAP-Rule" id="MF_00178"/>
    </source>
</evidence>